<reference evidence="5 6" key="1">
    <citation type="submission" date="2018-11" db="EMBL/GenBank/DDBJ databases">
        <title>Trebonia kvetii gen.nov., sp.nov., a novel acidophilic actinobacterium, and proposal of the new actinobacterial family Treboniaceae fam. nov.</title>
        <authorList>
            <person name="Rapoport D."/>
            <person name="Sagova-Mareckova M."/>
            <person name="Sedlacek I."/>
            <person name="Provaznik J."/>
            <person name="Kralova S."/>
            <person name="Pavlinic D."/>
            <person name="Benes V."/>
            <person name="Kopecky J."/>
        </authorList>
    </citation>
    <scope>NUCLEOTIDE SEQUENCE [LARGE SCALE GENOMIC DNA]</scope>
    <source>
        <strain evidence="5 6">15Tr583</strain>
    </source>
</reference>
<dbReference type="GO" id="GO:0016787">
    <property type="term" value="F:hydrolase activity"/>
    <property type="evidence" value="ECO:0007669"/>
    <property type="project" value="UniProtKB-KW"/>
</dbReference>
<feature type="active site" evidence="3">
    <location>
        <position position="163"/>
    </location>
</feature>
<organism evidence="5 6">
    <name type="scientific">Trebonia kvetii</name>
    <dbReference type="NCBI Taxonomy" id="2480626"/>
    <lineage>
        <taxon>Bacteria</taxon>
        <taxon>Bacillati</taxon>
        <taxon>Actinomycetota</taxon>
        <taxon>Actinomycetes</taxon>
        <taxon>Streptosporangiales</taxon>
        <taxon>Treboniaceae</taxon>
        <taxon>Trebonia</taxon>
    </lineage>
</organism>
<dbReference type="InterPro" id="IPR029058">
    <property type="entry name" value="AB_hydrolase_fold"/>
</dbReference>
<evidence type="ECO:0000313" key="5">
    <source>
        <dbReference type="EMBL" id="TVZ02183.1"/>
    </source>
</evidence>
<dbReference type="AlphaFoldDB" id="A0A6P2BYB5"/>
<dbReference type="Pfam" id="PF07859">
    <property type="entry name" value="Abhydrolase_3"/>
    <property type="match status" value="1"/>
</dbReference>
<comment type="similarity">
    <text evidence="1">Belongs to the 'GDXG' lipolytic enzyme family.</text>
</comment>
<proteinExistence type="inferred from homology"/>
<dbReference type="InterPro" id="IPR050300">
    <property type="entry name" value="GDXG_lipolytic_enzyme"/>
</dbReference>
<dbReference type="EMBL" id="RPFW01000005">
    <property type="protein sequence ID" value="TVZ02183.1"/>
    <property type="molecule type" value="Genomic_DNA"/>
</dbReference>
<keyword evidence="2 5" id="KW-0378">Hydrolase</keyword>
<keyword evidence="6" id="KW-1185">Reference proteome</keyword>
<evidence type="ECO:0000256" key="1">
    <source>
        <dbReference type="ARBA" id="ARBA00010515"/>
    </source>
</evidence>
<comment type="caution">
    <text evidence="5">The sequence shown here is derived from an EMBL/GenBank/DDBJ whole genome shotgun (WGS) entry which is preliminary data.</text>
</comment>
<name>A0A6P2BYB5_9ACTN</name>
<gene>
    <name evidence="5" type="ORF">EAS64_25485</name>
</gene>
<evidence type="ECO:0000256" key="2">
    <source>
        <dbReference type="ARBA" id="ARBA00022801"/>
    </source>
</evidence>
<dbReference type="RefSeq" id="WP_145856949.1">
    <property type="nucleotide sequence ID" value="NZ_RPFW01000005.1"/>
</dbReference>
<sequence>MTRQRHVPALDPDAAALAELRSRQRNAKTMRETGLDAVRAGLESLPHPQGMPAMESVTDHVISCDHGDLPVRVYSPVPGAVLPGIVYFHGGGMVMGSNHSFEPFARNIAAYTGHRVVAVDYHLAPEYPPPAQADDAYAATEWTAKYAADLGIAPDRISVAGDSAGGTLAALVALRARDHGGPRLLCQVLMYGGLDRDMAAESMSQFAHAPGLSRDDVFYLHDLARAGQPGPATADEVPAYADDLSGLPSAIIAVGELDPIRDWSERYARRLWEAGVQATVTRYPGVGHGFLMQMYHLARGRQALAEIAGVLRAKVAHPLPWQTADKSHE</sequence>
<evidence type="ECO:0000313" key="6">
    <source>
        <dbReference type="Proteomes" id="UP000460272"/>
    </source>
</evidence>
<protein>
    <submittedName>
        <fullName evidence="5">Alpha/beta hydrolase</fullName>
    </submittedName>
</protein>
<dbReference type="Proteomes" id="UP000460272">
    <property type="component" value="Unassembled WGS sequence"/>
</dbReference>
<accession>A0A6P2BYB5</accession>
<dbReference type="PANTHER" id="PTHR48081:SF8">
    <property type="entry name" value="ALPHA_BETA HYDROLASE FOLD-3 DOMAIN-CONTAINING PROTEIN-RELATED"/>
    <property type="match status" value="1"/>
</dbReference>
<dbReference type="Gene3D" id="3.40.50.1820">
    <property type="entry name" value="alpha/beta hydrolase"/>
    <property type="match status" value="1"/>
</dbReference>
<evidence type="ECO:0000259" key="4">
    <source>
        <dbReference type="Pfam" id="PF07859"/>
    </source>
</evidence>
<dbReference type="PANTHER" id="PTHR48081">
    <property type="entry name" value="AB HYDROLASE SUPERFAMILY PROTEIN C4A8.06C"/>
    <property type="match status" value="1"/>
</dbReference>
<dbReference type="PROSITE" id="PS01174">
    <property type="entry name" value="LIPASE_GDXG_SER"/>
    <property type="match status" value="1"/>
</dbReference>
<dbReference type="InterPro" id="IPR033140">
    <property type="entry name" value="Lipase_GDXG_put_SER_AS"/>
</dbReference>
<feature type="domain" description="Alpha/beta hydrolase fold-3" evidence="4">
    <location>
        <begin position="85"/>
        <end position="291"/>
    </location>
</feature>
<dbReference type="OrthoDB" id="3206739at2"/>
<dbReference type="SUPFAM" id="SSF53474">
    <property type="entry name" value="alpha/beta-Hydrolases"/>
    <property type="match status" value="1"/>
</dbReference>
<dbReference type="InterPro" id="IPR013094">
    <property type="entry name" value="AB_hydrolase_3"/>
</dbReference>
<evidence type="ECO:0000256" key="3">
    <source>
        <dbReference type="PROSITE-ProRule" id="PRU10038"/>
    </source>
</evidence>